<reference evidence="1 2" key="1">
    <citation type="journal article" date="2013" name="ISME J.">
        <title>A metabolic model for members of the genus Tetrasphaera involved in enhanced biological phosphorus removal.</title>
        <authorList>
            <person name="Kristiansen R."/>
            <person name="Nguyen H.T.T."/>
            <person name="Saunders A.M."/>
            <person name="Nielsen J.L."/>
            <person name="Wimmer R."/>
            <person name="Le V.Q."/>
            <person name="McIlroy S.J."/>
            <person name="Petrovski S."/>
            <person name="Seviour R.J."/>
            <person name="Calteau A."/>
            <person name="Nielsen K.L."/>
            <person name="Nielsen P.H."/>
        </authorList>
    </citation>
    <scope>NUCLEOTIDE SEQUENCE [LARGE SCALE GENOMIC DNA]</scope>
    <source>
        <strain evidence="1 2">Ben110</strain>
    </source>
</reference>
<dbReference type="EMBL" id="CAJA01000509">
    <property type="protein sequence ID" value="CCH75571.1"/>
    <property type="molecule type" value="Genomic_DNA"/>
</dbReference>
<dbReference type="STRING" id="1193182.BN11_810010"/>
<protein>
    <submittedName>
        <fullName evidence="1">Uncharacterized protein</fullName>
    </submittedName>
</protein>
<comment type="caution">
    <text evidence="1">The sequence shown here is derived from an EMBL/GenBank/DDBJ whole genome shotgun (WGS) entry which is preliminary data.</text>
</comment>
<accession>W6K2W7</accession>
<dbReference type="Proteomes" id="UP000035763">
    <property type="component" value="Unassembled WGS sequence"/>
</dbReference>
<name>W6K2W7_9MICO</name>
<evidence type="ECO:0000313" key="1">
    <source>
        <dbReference type="EMBL" id="CCH75571.1"/>
    </source>
</evidence>
<sequence>MPLFAGSEAVRSIAGSSRSHAGISARRGPVYPQLLNDWAFSTASRARSGIDIGIERR</sequence>
<proteinExistence type="predicted"/>
<dbReference type="AlphaFoldDB" id="W6K2W7"/>
<gene>
    <name evidence="1" type="ORF">BN11_810010</name>
</gene>
<evidence type="ECO:0000313" key="2">
    <source>
        <dbReference type="Proteomes" id="UP000035763"/>
    </source>
</evidence>
<organism evidence="1 2">
    <name type="scientific">Nostocoides australiense Ben110</name>
    <dbReference type="NCBI Taxonomy" id="1193182"/>
    <lineage>
        <taxon>Bacteria</taxon>
        <taxon>Bacillati</taxon>
        <taxon>Actinomycetota</taxon>
        <taxon>Actinomycetes</taxon>
        <taxon>Micrococcales</taxon>
        <taxon>Intrasporangiaceae</taxon>
        <taxon>Nostocoides</taxon>
    </lineage>
</organism>
<keyword evidence="2" id="KW-1185">Reference proteome</keyword>